<accession>A0A4C1SSX6</accession>
<keyword evidence="3" id="KW-1185">Reference proteome</keyword>
<dbReference type="OrthoDB" id="8123886at2759"/>
<feature type="region of interest" description="Disordered" evidence="1">
    <location>
        <begin position="1"/>
        <end position="31"/>
    </location>
</feature>
<feature type="compositionally biased region" description="Basic and acidic residues" evidence="1">
    <location>
        <begin position="20"/>
        <end position="31"/>
    </location>
</feature>
<evidence type="ECO:0000313" key="2">
    <source>
        <dbReference type="EMBL" id="GBP05333.1"/>
    </source>
</evidence>
<evidence type="ECO:0000256" key="1">
    <source>
        <dbReference type="SAM" id="MobiDB-lite"/>
    </source>
</evidence>
<comment type="caution">
    <text evidence="2">The sequence shown here is derived from an EMBL/GenBank/DDBJ whole genome shotgun (WGS) entry which is preliminary data.</text>
</comment>
<organism evidence="2 3">
    <name type="scientific">Eumeta variegata</name>
    <name type="common">Bagworm moth</name>
    <name type="synonym">Eumeta japonica</name>
    <dbReference type="NCBI Taxonomy" id="151549"/>
    <lineage>
        <taxon>Eukaryota</taxon>
        <taxon>Metazoa</taxon>
        <taxon>Ecdysozoa</taxon>
        <taxon>Arthropoda</taxon>
        <taxon>Hexapoda</taxon>
        <taxon>Insecta</taxon>
        <taxon>Pterygota</taxon>
        <taxon>Neoptera</taxon>
        <taxon>Endopterygota</taxon>
        <taxon>Lepidoptera</taxon>
        <taxon>Glossata</taxon>
        <taxon>Ditrysia</taxon>
        <taxon>Tineoidea</taxon>
        <taxon>Psychidae</taxon>
        <taxon>Oiketicinae</taxon>
        <taxon>Eumeta</taxon>
    </lineage>
</organism>
<name>A0A4C1SSX6_EUMVA</name>
<dbReference type="Proteomes" id="UP000299102">
    <property type="component" value="Unassembled WGS sequence"/>
</dbReference>
<reference evidence="2 3" key="1">
    <citation type="journal article" date="2019" name="Commun. Biol.">
        <title>The bagworm genome reveals a unique fibroin gene that provides high tensile strength.</title>
        <authorList>
            <person name="Kono N."/>
            <person name="Nakamura H."/>
            <person name="Ohtoshi R."/>
            <person name="Tomita M."/>
            <person name="Numata K."/>
            <person name="Arakawa K."/>
        </authorList>
    </citation>
    <scope>NUCLEOTIDE SEQUENCE [LARGE SCALE GENOMIC DNA]</scope>
</reference>
<dbReference type="EMBL" id="BGZK01000017">
    <property type="protein sequence ID" value="GBP05333.1"/>
    <property type="molecule type" value="Genomic_DNA"/>
</dbReference>
<proteinExistence type="predicted"/>
<dbReference type="AlphaFoldDB" id="A0A4C1SSX6"/>
<evidence type="ECO:0000313" key="3">
    <source>
        <dbReference type="Proteomes" id="UP000299102"/>
    </source>
</evidence>
<protein>
    <submittedName>
        <fullName evidence="2">Uncharacterized protein</fullName>
    </submittedName>
</protein>
<gene>
    <name evidence="2" type="ORF">EVAR_76766_1</name>
</gene>
<sequence>MKGDAKIRDGLVEGMMKGTTPERRTGGRDDEGLTAKISEIGLVEGRDDERRKSENWTGRTRVPRGLADRPGTLAAVATDDGIKLRVFLTDCGYFELLKEFEAYYASPTSLEQESWFESRKSCLEYDIQVAHSHCVKCLGDHGTAQCTRNKDANGPPTSGLCKVVGPRSASSSSNPKRSSAPDDLKQLISLIKIIDTNELAILAEKYSAAVTMYICNPGEITSALPAPWIGIGYLERRTGLMEREGRNRWGNGVLKVEVE</sequence>
<feature type="compositionally biased region" description="Basic and acidic residues" evidence="1">
    <location>
        <begin position="1"/>
        <end position="11"/>
    </location>
</feature>